<dbReference type="InterPro" id="IPR007726">
    <property type="entry name" value="SS18_N"/>
</dbReference>
<organism evidence="4 5">
    <name type="scientific">Coccomyxa viridis</name>
    <dbReference type="NCBI Taxonomy" id="1274662"/>
    <lineage>
        <taxon>Eukaryota</taxon>
        <taxon>Viridiplantae</taxon>
        <taxon>Chlorophyta</taxon>
        <taxon>core chlorophytes</taxon>
        <taxon>Trebouxiophyceae</taxon>
        <taxon>Trebouxiophyceae incertae sedis</taxon>
        <taxon>Coccomyxaceae</taxon>
        <taxon>Coccomyxa</taxon>
    </lineage>
</organism>
<dbReference type="Pfam" id="PF05030">
    <property type="entry name" value="SSXT"/>
    <property type="match status" value="1"/>
</dbReference>
<feature type="domain" description="SS18 N-terminal" evidence="3">
    <location>
        <begin position="19"/>
        <end position="74"/>
    </location>
</feature>
<dbReference type="Proteomes" id="UP001497392">
    <property type="component" value="Unassembled WGS sequence"/>
</dbReference>
<evidence type="ECO:0000259" key="3">
    <source>
        <dbReference type="Pfam" id="PF05030"/>
    </source>
</evidence>
<feature type="compositionally biased region" description="Low complexity" evidence="2">
    <location>
        <begin position="69"/>
        <end position="88"/>
    </location>
</feature>
<gene>
    <name evidence="4" type="primary">g13256</name>
    <name evidence="4" type="ORF">VP750_LOCUS11753</name>
</gene>
<evidence type="ECO:0000256" key="1">
    <source>
        <dbReference type="ARBA" id="ARBA00007945"/>
    </source>
</evidence>
<keyword evidence="5" id="KW-1185">Reference proteome</keyword>
<accession>A0ABP1GEY5</accession>
<comment type="caution">
    <text evidence="4">The sequence shown here is derived from an EMBL/GenBank/DDBJ whole genome shotgun (WGS) entry which is preliminary data.</text>
</comment>
<name>A0ABP1GEY5_9CHLO</name>
<proteinExistence type="inferred from homology"/>
<reference evidence="4 5" key="1">
    <citation type="submission" date="2024-06" db="EMBL/GenBank/DDBJ databases">
        <authorList>
            <person name="Kraege A."/>
            <person name="Thomma B."/>
        </authorList>
    </citation>
    <scope>NUCLEOTIDE SEQUENCE [LARGE SCALE GENOMIC DNA]</scope>
</reference>
<dbReference type="EMBL" id="CAXHTA020000021">
    <property type="protein sequence ID" value="CAL5229847.1"/>
    <property type="molecule type" value="Genomic_DNA"/>
</dbReference>
<comment type="similarity">
    <text evidence="1">Belongs to the SS18 family.</text>
</comment>
<protein>
    <submittedName>
        <fullName evidence="4">G13256 protein</fullName>
    </submittedName>
</protein>
<evidence type="ECO:0000313" key="5">
    <source>
        <dbReference type="Proteomes" id="UP001497392"/>
    </source>
</evidence>
<sequence length="133" mass="13687">MQTAAPPPLSTGRVPAFSQPNQNVINEYLEDNETLIKSALQLLNQGRAAEAAKLQTLLQRNLMWLASIADSQAQPPQPAPAEASSQPAIVPAPHPLQGQPVSGAQVVQAAAAAGAQASLAQGMPGQPPGAQPY</sequence>
<feature type="region of interest" description="Disordered" evidence="2">
    <location>
        <begin position="69"/>
        <end position="103"/>
    </location>
</feature>
<evidence type="ECO:0000313" key="4">
    <source>
        <dbReference type="EMBL" id="CAL5229847.1"/>
    </source>
</evidence>
<evidence type="ECO:0000256" key="2">
    <source>
        <dbReference type="SAM" id="MobiDB-lite"/>
    </source>
</evidence>